<dbReference type="Proteomes" id="UP000738349">
    <property type="component" value="Unassembled WGS sequence"/>
</dbReference>
<evidence type="ECO:0008006" key="4">
    <source>
        <dbReference type="Google" id="ProtNLM"/>
    </source>
</evidence>
<gene>
    <name evidence="2" type="ORF">EDB81DRAFT_888150</name>
</gene>
<sequence>MSPSGEDHWCDRIEHERDRVKEAANRDLDRIIDQALARINDGGNGDVNVLDSAGDFPLYSAAAGGRYDETRPLLERGANASVSVDGAALGGRQRPCRRCRAAAVL</sequence>
<dbReference type="EMBL" id="JAGMUV010000017">
    <property type="protein sequence ID" value="KAH7130838.1"/>
    <property type="molecule type" value="Genomic_DNA"/>
</dbReference>
<evidence type="ECO:0000313" key="3">
    <source>
        <dbReference type="Proteomes" id="UP000738349"/>
    </source>
</evidence>
<keyword evidence="3" id="KW-1185">Reference proteome</keyword>
<protein>
    <recommendedName>
        <fullName evidence="4">Ankyrin repeat domain-containing protein</fullName>
    </recommendedName>
</protein>
<comment type="caution">
    <text evidence="2">The sequence shown here is derived from an EMBL/GenBank/DDBJ whole genome shotgun (WGS) entry which is preliminary data.</text>
</comment>
<name>A0A9P9E4N4_9HYPO</name>
<proteinExistence type="predicted"/>
<dbReference type="AlphaFoldDB" id="A0A9P9E4N4"/>
<organism evidence="2 3">
    <name type="scientific">Dactylonectria macrodidyma</name>
    <dbReference type="NCBI Taxonomy" id="307937"/>
    <lineage>
        <taxon>Eukaryota</taxon>
        <taxon>Fungi</taxon>
        <taxon>Dikarya</taxon>
        <taxon>Ascomycota</taxon>
        <taxon>Pezizomycotina</taxon>
        <taxon>Sordariomycetes</taxon>
        <taxon>Hypocreomycetidae</taxon>
        <taxon>Hypocreales</taxon>
        <taxon>Nectriaceae</taxon>
        <taxon>Dactylonectria</taxon>
    </lineage>
</organism>
<evidence type="ECO:0000313" key="2">
    <source>
        <dbReference type="EMBL" id="KAH7130838.1"/>
    </source>
</evidence>
<dbReference type="SUPFAM" id="SSF48403">
    <property type="entry name" value="Ankyrin repeat"/>
    <property type="match status" value="1"/>
</dbReference>
<keyword evidence="1" id="KW-0040">ANK repeat</keyword>
<accession>A0A9P9E4N4</accession>
<dbReference type="PROSITE" id="PS50088">
    <property type="entry name" value="ANK_REPEAT"/>
    <property type="match status" value="1"/>
</dbReference>
<dbReference type="InterPro" id="IPR002110">
    <property type="entry name" value="Ankyrin_rpt"/>
</dbReference>
<dbReference type="OrthoDB" id="4772757at2759"/>
<evidence type="ECO:0000256" key="1">
    <source>
        <dbReference type="PROSITE-ProRule" id="PRU00023"/>
    </source>
</evidence>
<reference evidence="2" key="1">
    <citation type="journal article" date="2021" name="Nat. Commun.">
        <title>Genetic determinants of endophytism in the Arabidopsis root mycobiome.</title>
        <authorList>
            <person name="Mesny F."/>
            <person name="Miyauchi S."/>
            <person name="Thiergart T."/>
            <person name="Pickel B."/>
            <person name="Atanasova L."/>
            <person name="Karlsson M."/>
            <person name="Huettel B."/>
            <person name="Barry K.W."/>
            <person name="Haridas S."/>
            <person name="Chen C."/>
            <person name="Bauer D."/>
            <person name="Andreopoulos W."/>
            <person name="Pangilinan J."/>
            <person name="LaButti K."/>
            <person name="Riley R."/>
            <person name="Lipzen A."/>
            <person name="Clum A."/>
            <person name="Drula E."/>
            <person name="Henrissat B."/>
            <person name="Kohler A."/>
            <person name="Grigoriev I.V."/>
            <person name="Martin F.M."/>
            <person name="Hacquard S."/>
        </authorList>
    </citation>
    <scope>NUCLEOTIDE SEQUENCE</scope>
    <source>
        <strain evidence="2">MPI-CAGE-AT-0147</strain>
    </source>
</reference>
<feature type="repeat" description="ANK" evidence="1">
    <location>
        <begin position="53"/>
        <end position="85"/>
    </location>
</feature>
<dbReference type="InterPro" id="IPR036770">
    <property type="entry name" value="Ankyrin_rpt-contain_sf"/>
</dbReference>